<evidence type="ECO:0000256" key="12">
    <source>
        <dbReference type="RuleBase" id="RU000581"/>
    </source>
</evidence>
<protein>
    <recommendedName>
        <fullName evidence="14">Fatty acid desaturase domain-containing protein</fullName>
    </recommendedName>
</protein>
<dbReference type="InterPro" id="IPR015876">
    <property type="entry name" value="Acyl-CoA_DS"/>
</dbReference>
<evidence type="ECO:0000256" key="8">
    <source>
        <dbReference type="ARBA" id="ARBA00023004"/>
    </source>
</evidence>
<feature type="transmembrane region" description="Helical" evidence="13">
    <location>
        <begin position="45"/>
        <end position="66"/>
    </location>
</feature>
<evidence type="ECO:0000256" key="10">
    <source>
        <dbReference type="ARBA" id="ARBA00023136"/>
    </source>
</evidence>
<dbReference type="CDD" id="cd03505">
    <property type="entry name" value="Delta9-FADS-like"/>
    <property type="match status" value="1"/>
</dbReference>
<feature type="domain" description="Fatty acid desaturase" evidence="14">
    <location>
        <begin position="75"/>
        <end position="278"/>
    </location>
</feature>
<evidence type="ECO:0000256" key="9">
    <source>
        <dbReference type="ARBA" id="ARBA00023098"/>
    </source>
</evidence>
<dbReference type="GO" id="GO:0005506">
    <property type="term" value="F:iron ion binding"/>
    <property type="evidence" value="ECO:0007669"/>
    <property type="project" value="TreeGrafter"/>
</dbReference>
<dbReference type="AlphaFoldDB" id="A0A1Y1MK99"/>
<organism evidence="15">
    <name type="scientific">Photinus pyralis</name>
    <name type="common">Common eastern firefly</name>
    <name type="synonym">Lampyris pyralis</name>
    <dbReference type="NCBI Taxonomy" id="7054"/>
    <lineage>
        <taxon>Eukaryota</taxon>
        <taxon>Metazoa</taxon>
        <taxon>Ecdysozoa</taxon>
        <taxon>Arthropoda</taxon>
        <taxon>Hexapoda</taxon>
        <taxon>Insecta</taxon>
        <taxon>Pterygota</taxon>
        <taxon>Neoptera</taxon>
        <taxon>Endopterygota</taxon>
        <taxon>Coleoptera</taxon>
        <taxon>Polyphaga</taxon>
        <taxon>Elateriformia</taxon>
        <taxon>Elateroidea</taxon>
        <taxon>Lampyridae</taxon>
        <taxon>Lampyrinae</taxon>
        <taxon>Photinus</taxon>
    </lineage>
</organism>
<evidence type="ECO:0000256" key="6">
    <source>
        <dbReference type="ARBA" id="ARBA00022989"/>
    </source>
</evidence>
<keyword evidence="8" id="KW-0408">Iron</keyword>
<comment type="cofactor">
    <cofactor evidence="12">
        <name>Fe(2+)</name>
        <dbReference type="ChEBI" id="CHEBI:29033"/>
    </cofactor>
</comment>
<evidence type="ECO:0000313" key="17">
    <source>
        <dbReference type="Proteomes" id="UP000327044"/>
    </source>
</evidence>
<evidence type="ECO:0000256" key="11">
    <source>
        <dbReference type="ARBA" id="ARBA00023160"/>
    </source>
</evidence>
<comment type="similarity">
    <text evidence="2 12">Belongs to the fatty acid desaturase type 1 family.</text>
</comment>
<reference evidence="16 17" key="2">
    <citation type="journal article" date="2018" name="Elife">
        <title>Firefly genomes illuminate parallel origins of bioluminescence in beetles.</title>
        <authorList>
            <person name="Fallon T.R."/>
            <person name="Lower S.E."/>
            <person name="Chang C.H."/>
            <person name="Bessho-Uehara M."/>
            <person name="Martin G.J."/>
            <person name="Bewick A.J."/>
            <person name="Behringer M."/>
            <person name="Debat H.J."/>
            <person name="Wong I."/>
            <person name="Day J.C."/>
            <person name="Suvorov A."/>
            <person name="Silva C.J."/>
            <person name="Stanger-Hall K.F."/>
            <person name="Hall D.W."/>
            <person name="Schmitz R.J."/>
            <person name="Nelson D.R."/>
            <person name="Lewis S.M."/>
            <person name="Shigenobu S."/>
            <person name="Bybee S.M."/>
            <person name="Larracuente A.M."/>
            <person name="Oba Y."/>
            <person name="Weng J.K."/>
        </authorList>
    </citation>
    <scope>NUCLEOTIDE SEQUENCE [LARGE SCALE GENOMIC DNA]</scope>
    <source>
        <strain evidence="16">1611_PpyrPB1</strain>
        <tissue evidence="16">Whole body</tissue>
    </source>
</reference>
<feature type="transmembrane region" description="Helical" evidence="13">
    <location>
        <begin position="73"/>
        <end position="93"/>
    </location>
</feature>
<reference evidence="16" key="3">
    <citation type="submission" date="2019-08" db="EMBL/GenBank/DDBJ databases">
        <authorList>
            <consortium name="Photinus pyralis genome working group"/>
            <person name="Fallon T.R."/>
            <person name="Sander Lower S.E."/>
            <person name="Weng J.-K."/>
        </authorList>
    </citation>
    <scope>NUCLEOTIDE SEQUENCE</scope>
    <source>
        <strain evidence="16">1611_PpyrPB1</strain>
        <tissue evidence="16">Whole body</tissue>
    </source>
</reference>
<gene>
    <name evidence="16" type="ORF">PPYR_04519</name>
</gene>
<evidence type="ECO:0000256" key="1">
    <source>
        <dbReference type="ARBA" id="ARBA00004141"/>
    </source>
</evidence>
<reference evidence="15" key="1">
    <citation type="journal article" date="2016" name="Sci. Rep.">
        <title>Molecular characterization of firefly nuptial gifts: a multi-omics approach sheds light on postcopulatory sexual selection.</title>
        <authorList>
            <person name="Al-Wathiqui N."/>
            <person name="Fallon T.R."/>
            <person name="South A."/>
            <person name="Weng J.K."/>
            <person name="Lewis S.M."/>
        </authorList>
    </citation>
    <scope>NUCLEOTIDE SEQUENCE</scope>
</reference>
<dbReference type="GO" id="GO:0004768">
    <property type="term" value="F:stearoyl-CoA 9-desaturase activity"/>
    <property type="evidence" value="ECO:0007669"/>
    <property type="project" value="TreeGrafter"/>
</dbReference>
<dbReference type="FunCoup" id="A0A1Y1MK99">
    <property type="interactions" value="72"/>
</dbReference>
<evidence type="ECO:0000256" key="7">
    <source>
        <dbReference type="ARBA" id="ARBA00023002"/>
    </source>
</evidence>
<dbReference type="Pfam" id="PF00487">
    <property type="entry name" value="FA_desaturase"/>
    <property type="match status" value="1"/>
</dbReference>
<evidence type="ECO:0000256" key="4">
    <source>
        <dbReference type="ARBA" id="ARBA00022692"/>
    </source>
</evidence>
<dbReference type="EMBL" id="GEZM01029031">
    <property type="protein sequence ID" value="JAV86162.1"/>
    <property type="molecule type" value="Transcribed_RNA"/>
</dbReference>
<keyword evidence="7 12" id="KW-0560">Oxidoreductase</keyword>
<keyword evidence="9" id="KW-0443">Lipid metabolism</keyword>
<keyword evidence="5" id="KW-0276">Fatty acid metabolism</keyword>
<keyword evidence="10 13" id="KW-0472">Membrane</keyword>
<evidence type="ECO:0000256" key="13">
    <source>
        <dbReference type="SAM" id="Phobius"/>
    </source>
</evidence>
<dbReference type="InterPro" id="IPR005804">
    <property type="entry name" value="FA_desaturase_dom"/>
</dbReference>
<evidence type="ECO:0000256" key="2">
    <source>
        <dbReference type="ARBA" id="ARBA00009295"/>
    </source>
</evidence>
<keyword evidence="6 13" id="KW-1133">Transmembrane helix</keyword>
<keyword evidence="3 12" id="KW-0444">Lipid biosynthesis</keyword>
<dbReference type="PANTHER" id="PTHR11351">
    <property type="entry name" value="ACYL-COA DESATURASE"/>
    <property type="match status" value="1"/>
</dbReference>
<sequence>MPPQTTTPICADLARNIESEHHATTVQKEKYYKSYFGTFGAELKWVNIIAIFALHALGFWVVFAFPYWYHKRLFVYGVFIGQLTGLGITAGAHRLWTHRSYKAKLPLRIFLMLCFSLAAQNDLFEWVRDHRVHHKYSETDADPHNVNRGFFFAHCGWLMMKKHPEVIRRGKEIDMSDILEDPVVQFHLRYFTPLKIMIAFVLPSIIPPLLWGEDWFWSIMAISVARYALSLNFTWSVNSAAHIWGSKPYDRHIAPGENIWVSMVANGEGWHNYHHTFPWDYKTSEFFNVNSTARWIRLFEKMGWAYDLKSASKELIEKVAKNRGDRSRFEDIHFEVNENGDVVNN</sequence>
<dbReference type="GO" id="GO:0006636">
    <property type="term" value="P:unsaturated fatty acid biosynthetic process"/>
    <property type="evidence" value="ECO:0007669"/>
    <property type="project" value="TreeGrafter"/>
</dbReference>
<keyword evidence="4 12" id="KW-0812">Transmembrane</keyword>
<comment type="subcellular location">
    <subcellularLocation>
        <location evidence="1">Membrane</location>
        <topology evidence="1">Multi-pass membrane protein</topology>
    </subcellularLocation>
</comment>
<evidence type="ECO:0000256" key="3">
    <source>
        <dbReference type="ARBA" id="ARBA00022516"/>
    </source>
</evidence>
<dbReference type="EMBL" id="VVIM01000002">
    <property type="protein sequence ID" value="KAB0802333.1"/>
    <property type="molecule type" value="Genomic_DNA"/>
</dbReference>
<proteinExistence type="inferred from homology"/>
<comment type="domain">
    <text evidence="12">The histidine box domains are involved in binding the catalytic metal ions.</text>
</comment>
<keyword evidence="17" id="KW-1185">Reference proteome</keyword>
<keyword evidence="11 12" id="KW-0275">Fatty acid biosynthesis</keyword>
<evidence type="ECO:0000313" key="15">
    <source>
        <dbReference type="EMBL" id="JAV86162.1"/>
    </source>
</evidence>
<dbReference type="InParanoid" id="A0A1Y1MK99"/>
<evidence type="ECO:0000259" key="14">
    <source>
        <dbReference type="Pfam" id="PF00487"/>
    </source>
</evidence>
<dbReference type="GO" id="GO:0005789">
    <property type="term" value="C:endoplasmic reticulum membrane"/>
    <property type="evidence" value="ECO:0007669"/>
    <property type="project" value="TreeGrafter"/>
</dbReference>
<name>A0A1Y1MK99_PHOPY</name>
<accession>A0A1Y1MK99</accession>
<dbReference type="PRINTS" id="PR00075">
    <property type="entry name" value="FACDDSATRASE"/>
</dbReference>
<dbReference type="PANTHER" id="PTHR11351:SF21">
    <property type="entry name" value="GH07782P"/>
    <property type="match status" value="1"/>
</dbReference>
<dbReference type="Proteomes" id="UP000327044">
    <property type="component" value="Unassembled WGS sequence"/>
</dbReference>
<evidence type="ECO:0000256" key="5">
    <source>
        <dbReference type="ARBA" id="ARBA00022832"/>
    </source>
</evidence>
<evidence type="ECO:0000313" key="16">
    <source>
        <dbReference type="EMBL" id="KAB0802333.1"/>
    </source>
</evidence>